<keyword evidence="1" id="KW-0175">Coiled coil</keyword>
<dbReference type="EMBL" id="JBHSMC010000013">
    <property type="protein sequence ID" value="MFC5465089.1"/>
    <property type="molecule type" value="Genomic_DNA"/>
</dbReference>
<accession>A0ABW0LH12</accession>
<name>A0ABW0LH12_9BACI</name>
<sequence length="223" mass="25749">MKKKKQFIVFIIAVVLLVLGDFGYNVYSKKLTDVEKSIDAYKQKFLDAELENKKLQDKIDIAQSDNEHLNDRISELHHIIDNLYDEKTNYIFSDQIGRKVLQAFANNDLHQLNELLPINVKAYKGYLEKTVNGSTSKVSFQPIQSMGLNNNNGTVSIWHYYNDEESKTFVILYNIVDELNSTYIDCRMTFRIINEKDTQPGVTKTTFKLVDIEIGKDLIHSDA</sequence>
<comment type="caution">
    <text evidence="2">The sequence shown here is derived from an EMBL/GenBank/DDBJ whole genome shotgun (WGS) entry which is preliminary data.</text>
</comment>
<dbReference type="RefSeq" id="WP_382350913.1">
    <property type="nucleotide sequence ID" value="NZ_JBHSMC010000013.1"/>
</dbReference>
<gene>
    <name evidence="2" type="ORF">ACFPM4_10015</name>
</gene>
<feature type="coiled-coil region" evidence="1">
    <location>
        <begin position="31"/>
        <end position="72"/>
    </location>
</feature>
<proteinExistence type="predicted"/>
<evidence type="ECO:0000313" key="3">
    <source>
        <dbReference type="Proteomes" id="UP001596147"/>
    </source>
</evidence>
<keyword evidence="3" id="KW-1185">Reference proteome</keyword>
<evidence type="ECO:0000313" key="2">
    <source>
        <dbReference type="EMBL" id="MFC5465089.1"/>
    </source>
</evidence>
<protein>
    <submittedName>
        <fullName evidence="2">Uncharacterized protein</fullName>
    </submittedName>
</protein>
<organism evidence="2 3">
    <name type="scientific">Lederbergia graminis</name>
    <dbReference type="NCBI Taxonomy" id="735518"/>
    <lineage>
        <taxon>Bacteria</taxon>
        <taxon>Bacillati</taxon>
        <taxon>Bacillota</taxon>
        <taxon>Bacilli</taxon>
        <taxon>Bacillales</taxon>
        <taxon>Bacillaceae</taxon>
        <taxon>Lederbergia</taxon>
    </lineage>
</organism>
<dbReference type="Proteomes" id="UP001596147">
    <property type="component" value="Unassembled WGS sequence"/>
</dbReference>
<evidence type="ECO:0000256" key="1">
    <source>
        <dbReference type="SAM" id="Coils"/>
    </source>
</evidence>
<reference evidence="3" key="1">
    <citation type="journal article" date="2019" name="Int. J. Syst. Evol. Microbiol.">
        <title>The Global Catalogue of Microorganisms (GCM) 10K type strain sequencing project: providing services to taxonomists for standard genome sequencing and annotation.</title>
        <authorList>
            <consortium name="The Broad Institute Genomics Platform"/>
            <consortium name="The Broad Institute Genome Sequencing Center for Infectious Disease"/>
            <person name="Wu L."/>
            <person name="Ma J."/>
        </authorList>
    </citation>
    <scope>NUCLEOTIDE SEQUENCE [LARGE SCALE GENOMIC DNA]</scope>
    <source>
        <strain evidence="3">CGMCC 1.12237</strain>
    </source>
</reference>